<reference evidence="4 5" key="1">
    <citation type="submission" date="2019-01" db="EMBL/GenBank/DDBJ databases">
        <authorList>
            <person name="Sayadi A."/>
        </authorList>
    </citation>
    <scope>NUCLEOTIDE SEQUENCE [LARGE SCALE GENOMIC DNA]</scope>
</reference>
<gene>
    <name evidence="4" type="ORF">CALMAC_LOCUS4473</name>
</gene>
<dbReference type="InterPro" id="IPR031311">
    <property type="entry name" value="CHIT_BIND_RR_consensus"/>
</dbReference>
<keyword evidence="3" id="KW-0732">Signal</keyword>
<dbReference type="InterPro" id="IPR000618">
    <property type="entry name" value="Insect_cuticle"/>
</dbReference>
<evidence type="ECO:0000256" key="3">
    <source>
        <dbReference type="SAM" id="SignalP"/>
    </source>
</evidence>
<feature type="signal peptide" evidence="3">
    <location>
        <begin position="1"/>
        <end position="21"/>
    </location>
</feature>
<accession>A0A653BXF6</accession>
<dbReference type="EMBL" id="CAACVG010006393">
    <property type="protein sequence ID" value="VEN40253.1"/>
    <property type="molecule type" value="Genomic_DNA"/>
</dbReference>
<evidence type="ECO:0000313" key="5">
    <source>
        <dbReference type="Proteomes" id="UP000410492"/>
    </source>
</evidence>
<dbReference type="Proteomes" id="UP000410492">
    <property type="component" value="Unassembled WGS sequence"/>
</dbReference>
<proteinExistence type="predicted"/>
<evidence type="ECO:0008006" key="6">
    <source>
        <dbReference type="Google" id="ProtNLM"/>
    </source>
</evidence>
<dbReference type="GO" id="GO:0031012">
    <property type="term" value="C:extracellular matrix"/>
    <property type="evidence" value="ECO:0007669"/>
    <property type="project" value="TreeGrafter"/>
</dbReference>
<evidence type="ECO:0000256" key="2">
    <source>
        <dbReference type="PROSITE-ProRule" id="PRU00497"/>
    </source>
</evidence>
<sequence>SFDSYLFQFVIFAAFAAVAQAGVIGYEPHHPQHYSDATAVSYSSVSVPVAAYNAAPAIKYAAPAFKYSAPAIKYAAPLVKYAAPAAYVSSGHEEEHYAPAHYEFGYSVHDPHTGDIKDQHETREGDVVKGSYSFVEADGTKRIVDYTADKHSGFNAIVHREGTPIVQAPAPAKYSAPVVAKVAAPVAYAAPIAKLAYAAPSHGHYYH</sequence>
<dbReference type="GO" id="GO:0005615">
    <property type="term" value="C:extracellular space"/>
    <property type="evidence" value="ECO:0007669"/>
    <property type="project" value="TreeGrafter"/>
</dbReference>
<organism evidence="4 5">
    <name type="scientific">Callosobruchus maculatus</name>
    <name type="common">Southern cowpea weevil</name>
    <name type="synonym">Pulse bruchid</name>
    <dbReference type="NCBI Taxonomy" id="64391"/>
    <lineage>
        <taxon>Eukaryota</taxon>
        <taxon>Metazoa</taxon>
        <taxon>Ecdysozoa</taxon>
        <taxon>Arthropoda</taxon>
        <taxon>Hexapoda</taxon>
        <taxon>Insecta</taxon>
        <taxon>Pterygota</taxon>
        <taxon>Neoptera</taxon>
        <taxon>Endopterygota</taxon>
        <taxon>Coleoptera</taxon>
        <taxon>Polyphaga</taxon>
        <taxon>Cucujiformia</taxon>
        <taxon>Chrysomeloidea</taxon>
        <taxon>Chrysomelidae</taxon>
        <taxon>Bruchinae</taxon>
        <taxon>Bruchini</taxon>
        <taxon>Callosobruchus</taxon>
    </lineage>
</organism>
<feature type="non-terminal residue" evidence="4">
    <location>
        <position position="1"/>
    </location>
</feature>
<dbReference type="InterPro" id="IPR051217">
    <property type="entry name" value="Insect_Cuticle_Struc_Prot"/>
</dbReference>
<dbReference type="PROSITE" id="PS00233">
    <property type="entry name" value="CHIT_BIND_RR_1"/>
    <property type="match status" value="1"/>
</dbReference>
<protein>
    <recommendedName>
        <fullName evidence="6">Cuticle protein</fullName>
    </recommendedName>
</protein>
<dbReference type="AlphaFoldDB" id="A0A653BXF6"/>
<dbReference type="Pfam" id="PF00379">
    <property type="entry name" value="Chitin_bind_4"/>
    <property type="match status" value="1"/>
</dbReference>
<dbReference type="PANTHER" id="PTHR12236">
    <property type="entry name" value="STRUCTURAL CONTITUENT OF CUTICLE"/>
    <property type="match status" value="1"/>
</dbReference>
<dbReference type="PROSITE" id="PS51155">
    <property type="entry name" value="CHIT_BIND_RR_2"/>
    <property type="match status" value="1"/>
</dbReference>
<feature type="chain" id="PRO_5025038256" description="Cuticle protein" evidence="3">
    <location>
        <begin position="22"/>
        <end position="207"/>
    </location>
</feature>
<evidence type="ECO:0000256" key="1">
    <source>
        <dbReference type="ARBA" id="ARBA00022460"/>
    </source>
</evidence>
<dbReference type="PRINTS" id="PR00947">
    <property type="entry name" value="CUTICLE"/>
</dbReference>
<keyword evidence="5" id="KW-1185">Reference proteome</keyword>
<keyword evidence="1 2" id="KW-0193">Cuticle</keyword>
<dbReference type="GO" id="GO:0042302">
    <property type="term" value="F:structural constituent of cuticle"/>
    <property type="evidence" value="ECO:0007669"/>
    <property type="project" value="UniProtKB-UniRule"/>
</dbReference>
<name>A0A653BXF6_CALMS</name>
<evidence type="ECO:0000313" key="4">
    <source>
        <dbReference type="EMBL" id="VEN40253.1"/>
    </source>
</evidence>
<dbReference type="PANTHER" id="PTHR12236:SF75">
    <property type="entry name" value="CUTICULAR PROTEIN 62BB, ISOFORM A"/>
    <property type="match status" value="1"/>
</dbReference>
<dbReference type="OrthoDB" id="8192957at2759"/>